<dbReference type="InterPro" id="IPR024975">
    <property type="entry name" value="NOV_C"/>
</dbReference>
<protein>
    <submittedName>
        <fullName evidence="3">Uncharacterized protein</fullName>
    </submittedName>
</protein>
<dbReference type="PANTHER" id="PTHR32387">
    <property type="entry name" value="WU:FJ29H11"/>
    <property type="match status" value="1"/>
</dbReference>
<sequence length="1285" mass="149154">MIERELIENLYEEKARNDSNSEDLATTLNILSKTVFGDVNRFVFELIQNADDSPIPISQAELNVTFHLFDNYLLFSHNGKHFNTSDVKGISRVGSLDSRKDKEMEKTGYKGIGFKSVFRTSDCVQISSNGYKFKFDKNHHLWANDKSYPWQVIPIWHDEIPEEVAPYIDFSDVNTIIKIKNKEILYSEILDVFEDCQIILFLRNVNSIRFKRNNVAEFEIIKKSTGANTCELYYNSTLKSNWYTSEFTQEISDSLRDKLTNLSDEECPRKLKEAKKTKLTFAALIEGTNLVALANTIIYNYLPTKVGYDFPYIVNGDFITNAERTQLLKNDWNEFLLNAIATAQINLLVELSTTRFKNDILRLFKETFSYTSDSLKQAFNKGLSAAINEISFIPDLSESKLLKVQNCLIDVLEYSKYFPKEHITELYSNNPSLVIQELVSTEKLIPFGASYFDEGEIEALFRSQTFIAAATSDRKFNFRLMYFLFKKYLSPEVLKRLKFILDSTGNLQTPENLYFPSNSFTKTISFTELTFVDATVFTEIDKYEDLKKWLIELGVKFPKNIEILRKSIFPMINKDRITLDTTFEVTHFIFNLYTQGELTDNDYKTLRKIKLLTNNGLKIASETHLSNAYNPRLQLEDLVPEQSYVSKDYISSNGDIETWKSFFLRLFVKEKITVVKYDKTERGQLSSIIPEISGYLSWIDNNGYYDSIYARYKNSGQHYLSNVRYFFFIDHLKSITFAKLFWDILLGDWNSYQLDDPKTKYLHYGGVNEVPDYLQYYVRNFPSIPATDRKCYKSTEVYSPRFKNIIQDKYPVADFKSTLLSKEQISYLGLRQFIEIGNCISLLASLAIEDITNETKKQIFALYDEIIKSYKEGNRIATDISTITLLSLNNSYQSIDSLYYFNISSLSPSVSSDRFIQFSDSFSDKDKALFCQMFEIPAVTYSDLDFNYENRENDDSLKAKLNEILPFLSIIISHKDSLEFDKIFTQLNVIIDSTTVYKAEALTLLYRDQADEIIFNSSITTWHDGNSFYFSGNWLSPLTLYSLCSLLCDYLGIENIDRELSLFLQISKTEIIDWLTEKGYEIPSSTSLPPQEYSVSDEEVANSIFEVADPEINYSESVIIEEFEPEIEAQAADTINVKINNVNHQSVGFVNTSKDYAKLKNDEIKIDIGRWSEEYIYNYLQSKEQYTSINWLNKDEEAYLPYDFIVVENQKEKYIEVKGTPSKDKGEFYMSKGEWNFMFEKKADYTIYRLFNVGKKDGLEIKIIEEPYLLIQNGNMLPDSISVYI</sequence>
<dbReference type="STRING" id="388280.SAMN04488057_112109"/>
<feature type="domain" description="Protein NO VEIN C-terminal" evidence="1">
    <location>
        <begin position="1173"/>
        <end position="1257"/>
    </location>
</feature>
<proteinExistence type="predicted"/>
<accession>A0A1M7PZS7</accession>
<dbReference type="Proteomes" id="UP000184513">
    <property type="component" value="Unassembled WGS sequence"/>
</dbReference>
<organism evidence="3 4">
    <name type="scientific">Cyclobacterium lianum</name>
    <dbReference type="NCBI Taxonomy" id="388280"/>
    <lineage>
        <taxon>Bacteria</taxon>
        <taxon>Pseudomonadati</taxon>
        <taxon>Bacteroidota</taxon>
        <taxon>Cytophagia</taxon>
        <taxon>Cytophagales</taxon>
        <taxon>Cyclobacteriaceae</taxon>
        <taxon>Cyclobacterium</taxon>
    </lineage>
</organism>
<reference evidence="3 4" key="1">
    <citation type="submission" date="2016-11" db="EMBL/GenBank/DDBJ databases">
        <authorList>
            <person name="Jaros S."/>
            <person name="Januszkiewicz K."/>
            <person name="Wedrychowicz H."/>
        </authorList>
    </citation>
    <scope>NUCLEOTIDE SEQUENCE [LARGE SCALE GENOMIC DNA]</scope>
    <source>
        <strain evidence="3 4">CGMCC 1.6102</strain>
    </source>
</reference>
<dbReference type="Pfam" id="PF25794">
    <property type="entry name" value="SACS"/>
    <property type="match status" value="1"/>
</dbReference>
<dbReference type="Pfam" id="PF13020">
    <property type="entry name" value="NOV_C"/>
    <property type="match status" value="1"/>
</dbReference>
<dbReference type="InterPro" id="IPR058210">
    <property type="entry name" value="SACS/Nov_dom"/>
</dbReference>
<dbReference type="EMBL" id="FRCY01000012">
    <property type="protein sequence ID" value="SHN23387.1"/>
    <property type="molecule type" value="Genomic_DNA"/>
</dbReference>
<feature type="domain" description="Sacsin/Nov" evidence="2">
    <location>
        <begin position="42"/>
        <end position="151"/>
    </location>
</feature>
<dbReference type="PANTHER" id="PTHR32387:SF0">
    <property type="entry name" value="PROTEIN NO VEIN"/>
    <property type="match status" value="1"/>
</dbReference>
<evidence type="ECO:0000259" key="2">
    <source>
        <dbReference type="Pfam" id="PF25794"/>
    </source>
</evidence>
<keyword evidence="4" id="KW-1185">Reference proteome</keyword>
<evidence type="ECO:0000313" key="4">
    <source>
        <dbReference type="Proteomes" id="UP000184513"/>
    </source>
</evidence>
<dbReference type="SUPFAM" id="SSF55874">
    <property type="entry name" value="ATPase domain of HSP90 chaperone/DNA topoisomerase II/histidine kinase"/>
    <property type="match status" value="1"/>
</dbReference>
<dbReference type="InterPro" id="IPR036890">
    <property type="entry name" value="HATPase_C_sf"/>
</dbReference>
<dbReference type="InterPro" id="IPR052957">
    <property type="entry name" value="Auxin_embryo_med"/>
</dbReference>
<dbReference type="Gene3D" id="3.30.565.10">
    <property type="entry name" value="Histidine kinase-like ATPase, C-terminal domain"/>
    <property type="match status" value="1"/>
</dbReference>
<evidence type="ECO:0000259" key="1">
    <source>
        <dbReference type="Pfam" id="PF13020"/>
    </source>
</evidence>
<dbReference type="NCBIfam" id="NF047352">
    <property type="entry name" value="P_loop_sacsin"/>
    <property type="match status" value="1"/>
</dbReference>
<dbReference type="OrthoDB" id="1062081at2"/>
<evidence type="ECO:0000313" key="3">
    <source>
        <dbReference type="EMBL" id="SHN23387.1"/>
    </source>
</evidence>
<dbReference type="RefSeq" id="WP_073096231.1">
    <property type="nucleotide sequence ID" value="NZ_FRCY01000012.1"/>
</dbReference>
<gene>
    <name evidence="3" type="ORF">SAMN04488057_112109</name>
</gene>
<name>A0A1M7PZS7_9BACT</name>